<dbReference type="EMBL" id="JBEHGX010000003">
    <property type="protein sequence ID" value="MER0125820.1"/>
    <property type="molecule type" value="Genomic_DNA"/>
</dbReference>
<comment type="caution">
    <text evidence="2">The sequence shown here is derived from an EMBL/GenBank/DDBJ whole genome shotgun (WGS) entry which is preliminary data.</text>
</comment>
<keyword evidence="3" id="KW-1185">Reference proteome</keyword>
<dbReference type="Gene3D" id="3.30.2310.20">
    <property type="entry name" value="RelE-like"/>
    <property type="match status" value="1"/>
</dbReference>
<dbReference type="Proteomes" id="UP001447374">
    <property type="component" value="Unassembled WGS sequence"/>
</dbReference>
<proteinExistence type="predicted"/>
<dbReference type="InterPro" id="IPR035093">
    <property type="entry name" value="RelE/ParE_toxin_dom_sf"/>
</dbReference>
<name>A0ABV1PLV8_9ENTR</name>
<organism evidence="2 3">
    <name type="scientific">Franconibacter daqui</name>
    <dbReference type="NCBI Taxonomy" id="2047724"/>
    <lineage>
        <taxon>Bacteria</taxon>
        <taxon>Pseudomonadati</taxon>
        <taxon>Pseudomonadota</taxon>
        <taxon>Gammaproteobacteria</taxon>
        <taxon>Enterobacterales</taxon>
        <taxon>Enterobacteriaceae</taxon>
        <taxon>Franconibacter</taxon>
    </lineage>
</organism>
<gene>
    <name evidence="2" type="ORF">ABQG75_08750</name>
</gene>
<protein>
    <submittedName>
        <fullName evidence="2">Type II toxin-antitoxin system RelE/ParE family toxin</fullName>
    </submittedName>
</protein>
<dbReference type="InterPro" id="IPR007712">
    <property type="entry name" value="RelE/ParE_toxin"/>
</dbReference>
<evidence type="ECO:0000256" key="1">
    <source>
        <dbReference type="ARBA" id="ARBA00022649"/>
    </source>
</evidence>
<dbReference type="RefSeq" id="WP_349951080.1">
    <property type="nucleotide sequence ID" value="NZ_CP119084.1"/>
</dbReference>
<evidence type="ECO:0000313" key="3">
    <source>
        <dbReference type="Proteomes" id="UP001447374"/>
    </source>
</evidence>
<dbReference type="Pfam" id="PF05016">
    <property type="entry name" value="ParE_toxin"/>
    <property type="match status" value="1"/>
</dbReference>
<keyword evidence="1" id="KW-1277">Toxin-antitoxin system</keyword>
<sequence>MRRVTWKEQALNDLANILDYIEQQNPVASRKLLEQMMRVADSLPLTLPLSLR</sequence>
<accession>A0ABV1PLV8</accession>
<reference evidence="2 3" key="1">
    <citation type="submission" date="2024-06" db="EMBL/GenBank/DDBJ databases">
        <title>Fanconibacter daqui strain Q02 whole shotgun sequencing project.</title>
        <authorList>
            <person name="Rodrigues J.W.A."/>
            <person name="Viana L.C."/>
            <person name="Vieira E.C."/>
            <person name="Souza F.O.L."/>
            <person name="Alegria O.C."/>
            <person name="Patroca S."/>
            <person name="Cruz A.C.R."/>
            <person name="Nunes A.R.C."/>
        </authorList>
    </citation>
    <scope>NUCLEOTIDE SEQUENCE [LARGE SCALE GENOMIC DNA]</scope>
    <source>
        <strain evidence="2 3">Q02</strain>
    </source>
</reference>
<evidence type="ECO:0000313" key="2">
    <source>
        <dbReference type="EMBL" id="MER0125820.1"/>
    </source>
</evidence>